<feature type="signal peptide" evidence="4">
    <location>
        <begin position="1"/>
        <end position="22"/>
    </location>
</feature>
<dbReference type="STRING" id="7370.A0A1I8NGU9"/>
<keyword evidence="3" id="KW-0964">Secreted</keyword>
<dbReference type="GO" id="GO:0005576">
    <property type="term" value="C:extracellular region"/>
    <property type="evidence" value="ECO:0007669"/>
    <property type="project" value="UniProtKB-SubCell"/>
</dbReference>
<protein>
    <submittedName>
        <fullName evidence="5">Uncharacterized protein</fullName>
    </submittedName>
</protein>
<evidence type="ECO:0000256" key="3">
    <source>
        <dbReference type="ARBA" id="ARBA00022525"/>
    </source>
</evidence>
<dbReference type="OrthoDB" id="5978988at2759"/>
<sequence length="145" mass="16481">MKAFTVALIALIMISYIIQNEGFEVPEHFKKHAKKLHKRCQNQTNTSDDVIRAGFSGTLPQDDNFACYIHCIFDMIGVIDEKNVMRLESLTQVLPEELHPMITTLVESCGTKDGDDKCKVAYNTLKCYVDVNPIMLSDKLHFILD</sequence>
<evidence type="ECO:0000313" key="5">
    <source>
        <dbReference type="EnsemblMetazoa" id="MDOA014993-PA"/>
    </source>
</evidence>
<gene>
    <name evidence="5" type="primary">101888462</name>
</gene>
<evidence type="ECO:0000256" key="4">
    <source>
        <dbReference type="SAM" id="SignalP"/>
    </source>
</evidence>
<organism evidence="5">
    <name type="scientific">Musca domestica</name>
    <name type="common">House fly</name>
    <dbReference type="NCBI Taxonomy" id="7370"/>
    <lineage>
        <taxon>Eukaryota</taxon>
        <taxon>Metazoa</taxon>
        <taxon>Ecdysozoa</taxon>
        <taxon>Arthropoda</taxon>
        <taxon>Hexapoda</taxon>
        <taxon>Insecta</taxon>
        <taxon>Pterygota</taxon>
        <taxon>Neoptera</taxon>
        <taxon>Endopterygota</taxon>
        <taxon>Diptera</taxon>
        <taxon>Brachycera</taxon>
        <taxon>Muscomorpha</taxon>
        <taxon>Muscoidea</taxon>
        <taxon>Muscidae</taxon>
        <taxon>Musca</taxon>
    </lineage>
</organism>
<dbReference type="Pfam" id="PF01395">
    <property type="entry name" value="PBP_GOBP"/>
    <property type="match status" value="1"/>
</dbReference>
<dbReference type="AlphaFoldDB" id="A0A1I8NGU9"/>
<dbReference type="FunFam" id="1.10.238.20:FF:000001">
    <property type="entry name" value="General odorant-binding protein lush"/>
    <property type="match status" value="1"/>
</dbReference>
<dbReference type="PANTHER" id="PTHR21364">
    <property type="entry name" value="GENERAL ODORANT-BINDING PROTEIN 19A"/>
    <property type="match status" value="1"/>
</dbReference>
<comment type="subcellular location">
    <subcellularLocation>
        <location evidence="1">Secreted</location>
    </subcellularLocation>
</comment>
<dbReference type="SUPFAM" id="SSF47565">
    <property type="entry name" value="Insect pheromone/odorant-binding proteins"/>
    <property type="match status" value="1"/>
</dbReference>
<evidence type="ECO:0000256" key="1">
    <source>
        <dbReference type="ARBA" id="ARBA00004613"/>
    </source>
</evidence>
<accession>A0A1I8NGU9</accession>
<dbReference type="SMART" id="SM00708">
    <property type="entry name" value="PhBP"/>
    <property type="match status" value="1"/>
</dbReference>
<dbReference type="InterPro" id="IPR036728">
    <property type="entry name" value="PBP_GOBP_sf"/>
</dbReference>
<dbReference type="EnsemblMetazoa" id="MDOA014993-RA">
    <property type="protein sequence ID" value="MDOA014993-PA"/>
    <property type="gene ID" value="MDOA014993"/>
</dbReference>
<comment type="similarity">
    <text evidence="2">Belongs to the PBP/GOBP family.</text>
</comment>
<dbReference type="RefSeq" id="XP_005177698.2">
    <property type="nucleotide sequence ID" value="XM_005177641.4"/>
</dbReference>
<name>A0A1I8NGU9_MUSDO</name>
<dbReference type="KEGG" id="mde:101888462"/>
<proteinExistence type="inferred from homology"/>
<dbReference type="Gene3D" id="1.10.238.20">
    <property type="entry name" value="Pheromone/general odorant binding protein domain"/>
    <property type="match status" value="1"/>
</dbReference>
<dbReference type="InterPro" id="IPR006170">
    <property type="entry name" value="PBP/GOBP"/>
</dbReference>
<dbReference type="VEuPathDB" id="VectorBase:MDOA014993"/>
<dbReference type="eggNOG" id="ENOG502S7DV">
    <property type="taxonomic scope" value="Eukaryota"/>
</dbReference>
<keyword evidence="4" id="KW-0732">Signal</keyword>
<reference evidence="5" key="1">
    <citation type="submission" date="2020-05" db="UniProtKB">
        <authorList>
            <consortium name="EnsemblMetazoa"/>
        </authorList>
    </citation>
    <scope>IDENTIFICATION</scope>
    <source>
        <strain evidence="5">Aabys</strain>
    </source>
</reference>
<dbReference type="PANTHER" id="PTHR21364:SF2">
    <property type="entry name" value="GENERAL ODORANT-BINDING PROTEIN 19A"/>
    <property type="match status" value="1"/>
</dbReference>
<dbReference type="GO" id="GO:0005549">
    <property type="term" value="F:odorant binding"/>
    <property type="evidence" value="ECO:0007669"/>
    <property type="project" value="InterPro"/>
</dbReference>
<dbReference type="GO" id="GO:0007608">
    <property type="term" value="P:sensory perception of smell"/>
    <property type="evidence" value="ECO:0007669"/>
    <property type="project" value="UniProtKB-ARBA"/>
</dbReference>
<feature type="chain" id="PRO_5044561643" evidence="4">
    <location>
        <begin position="23"/>
        <end position="145"/>
    </location>
</feature>
<evidence type="ECO:0000256" key="2">
    <source>
        <dbReference type="ARBA" id="ARBA00008098"/>
    </source>
</evidence>
<dbReference type="VEuPathDB" id="VectorBase:MDOMA2_009677"/>
<dbReference type="CDD" id="cd23992">
    <property type="entry name" value="PBP_GOBP"/>
    <property type="match status" value="1"/>
</dbReference>